<evidence type="ECO:0000313" key="2">
    <source>
        <dbReference type="Proteomes" id="UP001321125"/>
    </source>
</evidence>
<dbReference type="Proteomes" id="UP001321125">
    <property type="component" value="Unassembled WGS sequence"/>
</dbReference>
<accession>A0ABT4ISB6</accession>
<name>A0ABT4ISB6_9GAMM</name>
<organism evidence="1 2">
    <name type="scientific">Vreelandella janggokensis</name>
    <dbReference type="NCBI Taxonomy" id="370767"/>
    <lineage>
        <taxon>Bacteria</taxon>
        <taxon>Pseudomonadati</taxon>
        <taxon>Pseudomonadota</taxon>
        <taxon>Gammaproteobacteria</taxon>
        <taxon>Oceanospirillales</taxon>
        <taxon>Halomonadaceae</taxon>
        <taxon>Vreelandella</taxon>
    </lineage>
</organism>
<evidence type="ECO:0000313" key="1">
    <source>
        <dbReference type="EMBL" id="MCZ0926508.1"/>
    </source>
</evidence>
<comment type="caution">
    <text evidence="1">The sequence shown here is derived from an EMBL/GenBank/DDBJ whole genome shotgun (WGS) entry which is preliminary data.</text>
</comment>
<keyword evidence="2" id="KW-1185">Reference proteome</keyword>
<dbReference type="RefSeq" id="WP_268901339.1">
    <property type="nucleotide sequence ID" value="NZ_JAKNQT010000001.1"/>
</dbReference>
<protein>
    <submittedName>
        <fullName evidence="1">Uncharacterized protein</fullName>
    </submittedName>
</protein>
<dbReference type="EMBL" id="JAKNQU010000002">
    <property type="protein sequence ID" value="MCZ0926508.1"/>
    <property type="molecule type" value="Genomic_DNA"/>
</dbReference>
<proteinExistence type="predicted"/>
<gene>
    <name evidence="1" type="ORF">L0635_05345</name>
</gene>
<sequence>MGTPSPNSPNALWAKYNFEIERIPRRGSGGHHRIIRDPGGRVVLQDVGHADELKWINDNLETIPND</sequence>
<reference evidence="1 2" key="1">
    <citation type="submission" date="2022-02" db="EMBL/GenBank/DDBJ databases">
        <title>Study of halophilic communities from a Mexican lake.</title>
        <authorList>
            <person name="Hernandez-Soto L.M."/>
            <person name="Martinez-Abarca F."/>
            <person name="Ramirez-Saad H.C."/>
            <person name="Aguirre-Garrido J.F."/>
        </authorList>
    </citation>
    <scope>NUCLEOTIDE SEQUENCE [LARGE SCALE GENOMIC DNA]</scope>
    <source>
        <strain evidence="1 2">Hjan13</strain>
    </source>
</reference>